<dbReference type="Proteomes" id="UP000429607">
    <property type="component" value="Unassembled WGS sequence"/>
</dbReference>
<evidence type="ECO:0000313" key="5">
    <source>
        <dbReference type="Proteomes" id="UP000434957"/>
    </source>
</evidence>
<dbReference type="EMBL" id="QXFV01001164">
    <property type="protein sequence ID" value="KAE9013277.1"/>
    <property type="molecule type" value="Genomic_DNA"/>
</dbReference>
<evidence type="ECO:0008006" key="7">
    <source>
        <dbReference type="Google" id="ProtNLM"/>
    </source>
</evidence>
<accession>A0A6A3L5N7</accession>
<dbReference type="OrthoDB" id="108621at2759"/>
<organism evidence="2 4">
    <name type="scientific">Phytophthora rubi</name>
    <dbReference type="NCBI Taxonomy" id="129364"/>
    <lineage>
        <taxon>Eukaryota</taxon>
        <taxon>Sar</taxon>
        <taxon>Stramenopiles</taxon>
        <taxon>Oomycota</taxon>
        <taxon>Peronosporomycetes</taxon>
        <taxon>Peronosporales</taxon>
        <taxon>Peronosporaceae</taxon>
        <taxon>Phytophthora</taxon>
    </lineage>
</organism>
<dbReference type="Proteomes" id="UP000434957">
    <property type="component" value="Unassembled WGS sequence"/>
</dbReference>
<reference evidence="4 6" key="1">
    <citation type="submission" date="2018-09" db="EMBL/GenBank/DDBJ databases">
        <title>Genomic investigation of the strawberry pathogen Phytophthora fragariae indicates pathogenicity is determined by transcriptional variation in three key races.</title>
        <authorList>
            <person name="Adams T.M."/>
            <person name="Armitage A.D."/>
            <person name="Sobczyk M.K."/>
            <person name="Bates H.J."/>
            <person name="Dunwell J.M."/>
            <person name="Nellist C.F."/>
            <person name="Harrison R.J."/>
        </authorList>
    </citation>
    <scope>NUCLEOTIDE SEQUENCE [LARGE SCALE GENOMIC DNA]</scope>
    <source>
        <strain evidence="2 4">SCRP249</strain>
        <strain evidence="1 6">SCRP324</strain>
        <strain evidence="3 5">SCRP333</strain>
    </source>
</reference>
<dbReference type="EMBL" id="QXFT01001252">
    <property type="protein sequence ID" value="KAE9324062.1"/>
    <property type="molecule type" value="Genomic_DNA"/>
</dbReference>
<dbReference type="PANTHER" id="PTHR43102">
    <property type="entry name" value="SLR1143 PROTEIN"/>
    <property type="match status" value="1"/>
</dbReference>
<evidence type="ECO:0000313" key="2">
    <source>
        <dbReference type="EMBL" id="KAE9013277.1"/>
    </source>
</evidence>
<gene>
    <name evidence="2" type="ORF">PR001_g15451</name>
    <name evidence="1" type="ORF">PR002_g16772</name>
    <name evidence="3" type="ORF">PR003_g16823</name>
</gene>
<evidence type="ECO:0000313" key="6">
    <source>
        <dbReference type="Proteomes" id="UP000435112"/>
    </source>
</evidence>
<sequence>MQTFESADASAFSAIRQSPICLPAGRTATPARRWLIGMRAQLHARNLVARAPPVVRSKRRSSLRQRPSYAAVTSPSAHSASIRSTLRRAVRVDDRELFRRTRRVQRWQDLPNDHTAENLVTQGWRWRRRKKSFELYTRQSPVISVTGATLELSSLLDSEVLAVGNVPCSIGQLASPLRSPNESNYNSLMHTLYGSDFIYGSLVHKAIFRRRSRNDSADDGQTRHGPDDRSNQLLVKTCAFVHTSMFDKKNEQMCYAELFSPTSSGGFSIATCSLAGREVIVGKVRAPLRRALHQLHPFSAWLSAEPASSGVHVVFRARFHRYESDGSCSPKVMNARLWKLAKGMCKLGKVVESMAQQPRGLASSIGIRTPEGPRNSRCIVCTRSLSHIFMTRGCSRCELCSYNVCDACCSKQHVAIYNRHVALLLVCARCRESLARDEFDSQLRAVDPEAVSISNSACV</sequence>
<name>A0A6A3L5N7_9STRA</name>
<evidence type="ECO:0000313" key="3">
    <source>
        <dbReference type="EMBL" id="KAE9324062.1"/>
    </source>
</evidence>
<dbReference type="PANTHER" id="PTHR43102:SF2">
    <property type="entry name" value="GAF DOMAIN-CONTAINING PROTEIN"/>
    <property type="match status" value="1"/>
</dbReference>
<evidence type="ECO:0000313" key="1">
    <source>
        <dbReference type="EMBL" id="KAE9005398.1"/>
    </source>
</evidence>
<comment type="caution">
    <text evidence="2">The sequence shown here is derived from an EMBL/GenBank/DDBJ whole genome shotgun (WGS) entry which is preliminary data.</text>
</comment>
<protein>
    <recommendedName>
        <fullName evidence="7">FYVE-type domain-containing protein</fullName>
    </recommendedName>
</protein>
<dbReference type="SUPFAM" id="SSF57903">
    <property type="entry name" value="FYVE/PHD zinc finger"/>
    <property type="match status" value="1"/>
</dbReference>
<dbReference type="Proteomes" id="UP000435112">
    <property type="component" value="Unassembled WGS sequence"/>
</dbReference>
<evidence type="ECO:0000313" key="4">
    <source>
        <dbReference type="Proteomes" id="UP000429607"/>
    </source>
</evidence>
<dbReference type="AlphaFoldDB" id="A0A6A3L5N7"/>
<keyword evidence="5" id="KW-1185">Reference proteome</keyword>
<proteinExistence type="predicted"/>
<dbReference type="InterPro" id="IPR011011">
    <property type="entry name" value="Znf_FYVE_PHD"/>
</dbReference>
<dbReference type="EMBL" id="QXFU01001304">
    <property type="protein sequence ID" value="KAE9005398.1"/>
    <property type="molecule type" value="Genomic_DNA"/>
</dbReference>